<evidence type="ECO:0000256" key="6">
    <source>
        <dbReference type="PIRSR" id="PIRSR602401-1"/>
    </source>
</evidence>
<dbReference type="GeneID" id="72062835"/>
<evidence type="ECO:0000256" key="8">
    <source>
        <dbReference type="SAM" id="Phobius"/>
    </source>
</evidence>
<keyword evidence="5 6" id="KW-0408">Iron</keyword>
<evidence type="ECO:0000256" key="2">
    <source>
        <dbReference type="ARBA" id="ARBA00010617"/>
    </source>
</evidence>
<dbReference type="InterPro" id="IPR050121">
    <property type="entry name" value="Cytochrome_P450_monoxygenase"/>
</dbReference>
<dbReference type="PANTHER" id="PTHR24305:SF210">
    <property type="entry name" value="CYTOCHROME P450 MONOOXYGENASE ASQL-RELATED"/>
    <property type="match status" value="1"/>
</dbReference>
<proteinExistence type="inferred from homology"/>
<sequence length="512" mass="58318">MDHVLNPWLVANDGYSVLGICALLLVFAAAYLVSLAVYRIWFHPLSVFPGPPLLAAFYAPYVYHNYLRGTWTVQTVGKLHRRYGNVVRIGPNHLAVDGAVAWPQVYGHRRQGQQEFAKLAGVSVGENHSITDAPLELHRRLRRHLGEAFRDSATAAHEPRFALHADLLLRRLEERADRAEVVNIVDWLTFDAFDTFGDFALSEAFGCLDKADYHPWVLEIGQGIRGMSTRRAYQCYPVLGLIADSFSVKRQAQHLWDFRKSVRAVAAELTEQKKDAIDGKQDLLTHMMQKRHGVDAMSMPEIMENIPIFVLAGSETNANSLCGFFFHVLQHPNVYETLTREIRTAFKAEEDISFRSVPRLEYMQAAINEALRIYPPGAELPARTSPGTCIEGKYVPEGARISVHQYSTFRNPEHFVDPESFIPERWLSKEHPLYDARFRDENKAVFKPFSAGPRDCMGKALAMHHLRYTIARILYRLDMTPCPGQEGWQEDQTVRLSWVKGPLYVRLRRCAA</sequence>
<name>A0A9Q8Q7Z2_9HYPO</name>
<evidence type="ECO:0000256" key="4">
    <source>
        <dbReference type="ARBA" id="ARBA00022723"/>
    </source>
</evidence>
<dbReference type="InterPro" id="IPR036396">
    <property type="entry name" value="Cyt_P450_sf"/>
</dbReference>
<dbReference type="SUPFAM" id="SSF48264">
    <property type="entry name" value="Cytochrome P450"/>
    <property type="match status" value="1"/>
</dbReference>
<dbReference type="InterPro" id="IPR002401">
    <property type="entry name" value="Cyt_P450_E_grp-I"/>
</dbReference>
<comment type="cofactor">
    <cofactor evidence="1 6">
        <name>heme</name>
        <dbReference type="ChEBI" id="CHEBI:30413"/>
    </cofactor>
</comment>
<comment type="similarity">
    <text evidence="2 7">Belongs to the cytochrome P450 family.</text>
</comment>
<feature type="transmembrane region" description="Helical" evidence="8">
    <location>
        <begin position="15"/>
        <end position="38"/>
    </location>
</feature>
<dbReference type="GO" id="GO:0020037">
    <property type="term" value="F:heme binding"/>
    <property type="evidence" value="ECO:0007669"/>
    <property type="project" value="InterPro"/>
</dbReference>
<accession>A0A9Q8Q7Z2</accession>
<evidence type="ECO:0008006" key="11">
    <source>
        <dbReference type="Google" id="ProtNLM"/>
    </source>
</evidence>
<dbReference type="Proteomes" id="UP000829364">
    <property type="component" value="Chromosome 1"/>
</dbReference>
<keyword evidence="8" id="KW-0812">Transmembrane</keyword>
<evidence type="ECO:0000313" key="10">
    <source>
        <dbReference type="Proteomes" id="UP000829364"/>
    </source>
</evidence>
<keyword evidence="4 6" id="KW-0479">Metal-binding</keyword>
<dbReference type="Pfam" id="PF00067">
    <property type="entry name" value="p450"/>
    <property type="match status" value="1"/>
</dbReference>
<dbReference type="PRINTS" id="PR00385">
    <property type="entry name" value="P450"/>
</dbReference>
<dbReference type="GO" id="GO:0016705">
    <property type="term" value="F:oxidoreductase activity, acting on paired donors, with incorporation or reduction of molecular oxygen"/>
    <property type="evidence" value="ECO:0007669"/>
    <property type="project" value="InterPro"/>
</dbReference>
<dbReference type="KEGG" id="ptkz:JDV02_000870"/>
<dbReference type="PROSITE" id="PS00086">
    <property type="entry name" value="CYTOCHROME_P450"/>
    <property type="match status" value="1"/>
</dbReference>
<dbReference type="RefSeq" id="XP_047837700.1">
    <property type="nucleotide sequence ID" value="XM_047981740.1"/>
</dbReference>
<dbReference type="CDD" id="cd11058">
    <property type="entry name" value="CYP60B-like"/>
    <property type="match status" value="1"/>
</dbReference>
<keyword evidence="3 6" id="KW-0349">Heme</keyword>
<dbReference type="AlphaFoldDB" id="A0A9Q8Q7Z2"/>
<dbReference type="InterPro" id="IPR017972">
    <property type="entry name" value="Cyt_P450_CS"/>
</dbReference>
<gene>
    <name evidence="9" type="ORF">JDV02_000870</name>
</gene>
<dbReference type="GO" id="GO:0004497">
    <property type="term" value="F:monooxygenase activity"/>
    <property type="evidence" value="ECO:0007669"/>
    <property type="project" value="UniProtKB-KW"/>
</dbReference>
<evidence type="ECO:0000313" key="9">
    <source>
        <dbReference type="EMBL" id="UNI14219.1"/>
    </source>
</evidence>
<evidence type="ECO:0000256" key="1">
    <source>
        <dbReference type="ARBA" id="ARBA00001971"/>
    </source>
</evidence>
<protein>
    <recommendedName>
        <fullName evidence="11">Cytochrome P450</fullName>
    </recommendedName>
</protein>
<evidence type="ECO:0000256" key="7">
    <source>
        <dbReference type="RuleBase" id="RU000461"/>
    </source>
</evidence>
<keyword evidence="8" id="KW-1133">Transmembrane helix</keyword>
<dbReference type="InterPro" id="IPR001128">
    <property type="entry name" value="Cyt_P450"/>
</dbReference>
<keyword evidence="10" id="KW-1185">Reference proteome</keyword>
<evidence type="ECO:0000256" key="3">
    <source>
        <dbReference type="ARBA" id="ARBA00022617"/>
    </source>
</evidence>
<keyword evidence="8" id="KW-0472">Membrane</keyword>
<keyword evidence="7" id="KW-0503">Monooxygenase</keyword>
<dbReference type="OrthoDB" id="1470350at2759"/>
<feature type="binding site" description="axial binding residue" evidence="6">
    <location>
        <position position="456"/>
    </location>
    <ligand>
        <name>heme</name>
        <dbReference type="ChEBI" id="CHEBI:30413"/>
    </ligand>
    <ligandPart>
        <name>Fe</name>
        <dbReference type="ChEBI" id="CHEBI:18248"/>
    </ligandPart>
</feature>
<dbReference type="PRINTS" id="PR00463">
    <property type="entry name" value="EP450I"/>
</dbReference>
<dbReference type="Gene3D" id="1.10.630.10">
    <property type="entry name" value="Cytochrome P450"/>
    <property type="match status" value="1"/>
</dbReference>
<reference evidence="9" key="1">
    <citation type="submission" date="2021-11" db="EMBL/GenBank/DDBJ databases">
        <title>Purpureocillium_takamizusanense_genome.</title>
        <authorList>
            <person name="Nguyen N.-H."/>
        </authorList>
    </citation>
    <scope>NUCLEOTIDE SEQUENCE</scope>
    <source>
        <strain evidence="9">PT3</strain>
    </source>
</reference>
<dbReference type="GO" id="GO:0005506">
    <property type="term" value="F:iron ion binding"/>
    <property type="evidence" value="ECO:0007669"/>
    <property type="project" value="InterPro"/>
</dbReference>
<organism evidence="9 10">
    <name type="scientific">Purpureocillium takamizusanense</name>
    <dbReference type="NCBI Taxonomy" id="2060973"/>
    <lineage>
        <taxon>Eukaryota</taxon>
        <taxon>Fungi</taxon>
        <taxon>Dikarya</taxon>
        <taxon>Ascomycota</taxon>
        <taxon>Pezizomycotina</taxon>
        <taxon>Sordariomycetes</taxon>
        <taxon>Hypocreomycetidae</taxon>
        <taxon>Hypocreales</taxon>
        <taxon>Ophiocordycipitaceae</taxon>
        <taxon>Purpureocillium</taxon>
    </lineage>
</organism>
<evidence type="ECO:0000256" key="5">
    <source>
        <dbReference type="ARBA" id="ARBA00023004"/>
    </source>
</evidence>
<dbReference type="PANTHER" id="PTHR24305">
    <property type="entry name" value="CYTOCHROME P450"/>
    <property type="match status" value="1"/>
</dbReference>
<keyword evidence="7" id="KW-0560">Oxidoreductase</keyword>
<dbReference type="EMBL" id="CP086354">
    <property type="protein sequence ID" value="UNI14219.1"/>
    <property type="molecule type" value="Genomic_DNA"/>
</dbReference>